<dbReference type="Pfam" id="PF25800">
    <property type="entry name" value="FimV_N"/>
    <property type="match status" value="1"/>
</dbReference>
<accession>A0A1H2ESF3</accession>
<dbReference type="EMBL" id="LT629785">
    <property type="protein sequence ID" value="SDT97658.1"/>
    <property type="molecule type" value="Genomic_DNA"/>
</dbReference>
<dbReference type="InterPro" id="IPR020011">
    <property type="entry name" value="FimV_C"/>
</dbReference>
<feature type="region of interest" description="Disordered" evidence="2">
    <location>
        <begin position="176"/>
        <end position="196"/>
    </location>
</feature>
<evidence type="ECO:0000259" key="4">
    <source>
        <dbReference type="Pfam" id="PF25800"/>
    </source>
</evidence>
<sequence>MIRVRKLVLAIAAATSLTSGMAHALGLGEISLQSALNQPLNADIDLLEVRDLDNTEIIPRLASAEDFSKAGIERDFFLTNLKFTPVIMPNGKSMIHVTSAKPVREPYLNFLVEVIWPSGRVLREYTLLLDPPLYSPETAAAAPRLPATAPAPVYRAPSKPVDGPFKVGSLPGSKYSASAASSQSRPAAAKPATLEGQYKTGKNDTLWEIARRVKGGGTANQTMLAIQDLNPDAFTAGNINRLKSGQVLRLPDAAQINARSSSEATAAVAEQNSAWREGRSLAPVAARQLDATKRDAAGVAPAQVETSDSLRLVAADAGKAASTSEKGAPGDSKALSDKLAVTQESLDTSRRQGEELSGRVSDLQGQLEKLQKLIALKDSQLAQLQAELAAKGKLAAEPAPAAVDAQPEVASPAAPEVAAVEPPATTLPTPDVTAADEQAEVLAQGIYDTQLQPGAAPAAAPQPAVEPEVVAKPVEAAKPTEAVEPVQIVTETVAVEEQPEPVSLLDEVLGNPLLLGAGGAGLLVILLGLMAMARRNAQKEEDEASDSPFLDSSDDNSFADEIDLPEESFEGLDDGEAERAEESAKGAVGDALAEADIYIAYGKFNQAEELLQGAINEEPQRTDLQLKLLEVKAELGDREGFLRQAADLEELGSVGAQLDQIKARYPAMAAAGFAAGVGAVAADSVTPDLDIDDLISDAPLGSEPQDADDAFDLSLDDLEADNDDLQGASSPATEQNLDEFSLDIDFDKPDTKSSDDLDFDLALDDLSVEPAELTSKPATQADDDFSDFDLDLGSDTSSADSETEFSLGTDSDFEFEALSEDSAPLASDESPVAGAAPLAPGDFDLSVTDDLPSFEPIEDELDAKVDAALDDFTSEGLMGSLETDEMPPMGEDEDEDFDFLSGTDETATKLDLARAYIDMGDAEGARDILEEVIAEGSETQQQEARELIGKMV</sequence>
<dbReference type="CDD" id="cd00118">
    <property type="entry name" value="LysM"/>
    <property type="match status" value="1"/>
</dbReference>
<feature type="region of interest" description="Disordered" evidence="2">
    <location>
        <begin position="721"/>
        <end position="749"/>
    </location>
</feature>
<evidence type="ECO:0000256" key="1">
    <source>
        <dbReference type="SAM" id="Coils"/>
    </source>
</evidence>
<dbReference type="Gene3D" id="1.20.58.2200">
    <property type="match status" value="1"/>
</dbReference>
<keyword evidence="6" id="KW-1185">Reference proteome</keyword>
<name>A0A1H2ESF3_9PSED</name>
<proteinExistence type="predicted"/>
<dbReference type="NCBIfam" id="TIGR03505">
    <property type="entry name" value="FimV_core"/>
    <property type="match status" value="1"/>
</dbReference>
<gene>
    <name evidence="5" type="ORF">SAMN05216296_1011</name>
</gene>
<evidence type="ECO:0000256" key="3">
    <source>
        <dbReference type="SAM" id="SignalP"/>
    </source>
</evidence>
<feature type="coiled-coil region" evidence="1">
    <location>
        <begin position="353"/>
        <end position="387"/>
    </location>
</feature>
<organism evidence="5 6">
    <name type="scientific">Pseudomonas pohangensis</name>
    <dbReference type="NCBI Taxonomy" id="364197"/>
    <lineage>
        <taxon>Bacteria</taxon>
        <taxon>Pseudomonadati</taxon>
        <taxon>Pseudomonadota</taxon>
        <taxon>Gammaproteobacteria</taxon>
        <taxon>Pseudomonadales</taxon>
        <taxon>Pseudomonadaceae</taxon>
        <taxon>Pseudomonas</taxon>
    </lineage>
</organism>
<dbReference type="STRING" id="364197.SAMN05216296_1011"/>
<evidence type="ECO:0000313" key="5">
    <source>
        <dbReference type="EMBL" id="SDT97658.1"/>
    </source>
</evidence>
<keyword evidence="1" id="KW-0175">Coiled coil</keyword>
<feature type="region of interest" description="Disordered" evidence="2">
    <location>
        <begin position="538"/>
        <end position="586"/>
    </location>
</feature>
<dbReference type="InterPro" id="IPR018392">
    <property type="entry name" value="LysM"/>
</dbReference>
<dbReference type="InterPro" id="IPR011990">
    <property type="entry name" value="TPR-like_helical_dom_sf"/>
</dbReference>
<dbReference type="Gene3D" id="1.25.40.10">
    <property type="entry name" value="Tetratricopeptide repeat domain"/>
    <property type="match status" value="1"/>
</dbReference>
<feature type="compositionally biased region" description="Low complexity" evidence="2">
    <location>
        <begin position="176"/>
        <end position="192"/>
    </location>
</feature>
<evidence type="ECO:0000313" key="6">
    <source>
        <dbReference type="Proteomes" id="UP000243232"/>
    </source>
</evidence>
<feature type="chain" id="PRO_5009273253" evidence="3">
    <location>
        <begin position="25"/>
        <end position="952"/>
    </location>
</feature>
<protein>
    <submittedName>
        <fullName evidence="5">Pilus assembly protein FimV</fullName>
    </submittedName>
</protein>
<feature type="compositionally biased region" description="Acidic residues" evidence="2">
    <location>
        <begin position="552"/>
        <end position="576"/>
    </location>
</feature>
<feature type="region of interest" description="Disordered" evidence="2">
    <location>
        <begin position="772"/>
        <end position="852"/>
    </location>
</feature>
<dbReference type="OrthoDB" id="5298707at2"/>
<dbReference type="InterPro" id="IPR036779">
    <property type="entry name" value="LysM_dom_sf"/>
</dbReference>
<reference evidence="6" key="1">
    <citation type="submission" date="2016-10" db="EMBL/GenBank/DDBJ databases">
        <authorList>
            <person name="Varghese N."/>
            <person name="Submissions S."/>
        </authorList>
    </citation>
    <scope>NUCLEOTIDE SEQUENCE [LARGE SCALE GENOMIC DNA]</scope>
    <source>
        <strain evidence="6">DSM 17875</strain>
    </source>
</reference>
<dbReference type="Gene3D" id="3.10.350.10">
    <property type="entry name" value="LysM domain"/>
    <property type="match status" value="1"/>
</dbReference>
<feature type="compositionally biased region" description="Acidic residues" evidence="2">
    <location>
        <begin position="781"/>
        <end position="792"/>
    </location>
</feature>
<feature type="signal peptide" evidence="3">
    <location>
        <begin position="1"/>
        <end position="24"/>
    </location>
</feature>
<keyword evidence="3" id="KW-0732">Signal</keyword>
<dbReference type="NCBIfam" id="TIGR03504">
    <property type="entry name" value="FimV_Cterm"/>
    <property type="match status" value="1"/>
</dbReference>
<dbReference type="RefSeq" id="WP_090193388.1">
    <property type="nucleotide sequence ID" value="NZ_LT629785.1"/>
</dbReference>
<dbReference type="InterPro" id="IPR038440">
    <property type="entry name" value="FimV_C_sf"/>
</dbReference>
<dbReference type="Proteomes" id="UP000243232">
    <property type="component" value="Chromosome I"/>
</dbReference>
<feature type="domain" description="FimV N-terminal" evidence="4">
    <location>
        <begin position="25"/>
        <end position="132"/>
    </location>
</feature>
<dbReference type="InterPro" id="IPR057840">
    <property type="entry name" value="FimV_N"/>
</dbReference>
<dbReference type="InterPro" id="IPR020012">
    <property type="entry name" value="LysM_FimV"/>
</dbReference>
<evidence type="ECO:0000256" key="2">
    <source>
        <dbReference type="SAM" id="MobiDB-lite"/>
    </source>
</evidence>
<dbReference type="AlphaFoldDB" id="A0A1H2ESF3"/>